<dbReference type="AlphaFoldDB" id="A0A1V6V140"/>
<keyword evidence="1 2" id="KW-0175">Coiled coil</keyword>
<proteinExistence type="predicted"/>
<reference evidence="4" key="1">
    <citation type="journal article" date="2017" name="Nat. Microbiol.">
        <title>Global analysis of biosynthetic gene clusters reveals vast potential of secondary metabolite production in Penicillium species.</title>
        <authorList>
            <person name="Nielsen J.C."/>
            <person name="Grijseels S."/>
            <person name="Prigent S."/>
            <person name="Ji B."/>
            <person name="Dainat J."/>
            <person name="Nielsen K.F."/>
            <person name="Frisvad J.C."/>
            <person name="Workman M."/>
            <person name="Nielsen J."/>
        </authorList>
    </citation>
    <scope>NUCLEOTIDE SEQUENCE [LARGE SCALE GENOMIC DNA]</scope>
    <source>
        <strain evidence="4">IBT 31321</strain>
    </source>
</reference>
<protein>
    <recommendedName>
        <fullName evidence="5">Tropomyosin</fullName>
    </recommendedName>
</protein>
<dbReference type="PANTHER" id="PTHR19269">
    <property type="entry name" value="TROPOMYOSIN"/>
    <property type="match status" value="1"/>
</dbReference>
<evidence type="ECO:0000256" key="1">
    <source>
        <dbReference type="ARBA" id="ARBA00023054"/>
    </source>
</evidence>
<evidence type="ECO:0000256" key="2">
    <source>
        <dbReference type="SAM" id="Coils"/>
    </source>
</evidence>
<name>A0A1V6V140_9EURO</name>
<comment type="caution">
    <text evidence="3">The sequence shown here is derived from an EMBL/GenBank/DDBJ whole genome shotgun (WGS) entry which is preliminary data.</text>
</comment>
<sequence length="252" mass="29296">MQVLSSGCPWRRGDLWAVIGREQERIVYLTIPWLRSWYTSAIIPPLLSQNSPQIIFPPIQHSPGFSLSESLTTLPFNHTYYLLYFLFNTLKMDKIKERMVSLRAEADEAHELVDELKAKVKTLEQENLSKEQEITSLNHRNQLLEEEVEKAESALKEAKDAASQSLQHDTQNEALQRRVQLLEEEAEENDKTLRETNEKLRQTDIKAGHYERKVQALEDQHAKLEQRYEDAIKEHSTVKKELDDLASQMADI</sequence>
<dbReference type="SUPFAM" id="SSF57997">
    <property type="entry name" value="Tropomyosin"/>
    <property type="match status" value="1"/>
</dbReference>
<dbReference type="InterPro" id="IPR000533">
    <property type="entry name" value="Tropomyosin"/>
</dbReference>
<dbReference type="FunFam" id="1.20.5.340:FF:000001">
    <property type="entry name" value="Tropomyosin alpha-1 chain isoform 2"/>
    <property type="match status" value="1"/>
</dbReference>
<accession>A0A1V6V140</accession>
<evidence type="ECO:0008006" key="5">
    <source>
        <dbReference type="Google" id="ProtNLM"/>
    </source>
</evidence>
<organism evidence="3 4">
    <name type="scientific">Penicillium coprophilum</name>
    <dbReference type="NCBI Taxonomy" id="36646"/>
    <lineage>
        <taxon>Eukaryota</taxon>
        <taxon>Fungi</taxon>
        <taxon>Dikarya</taxon>
        <taxon>Ascomycota</taxon>
        <taxon>Pezizomycotina</taxon>
        <taxon>Eurotiomycetes</taxon>
        <taxon>Eurotiomycetidae</taxon>
        <taxon>Eurotiales</taxon>
        <taxon>Aspergillaceae</taxon>
        <taxon>Penicillium</taxon>
    </lineage>
</organism>
<evidence type="ECO:0000313" key="3">
    <source>
        <dbReference type="EMBL" id="OQE44219.1"/>
    </source>
</evidence>
<dbReference type="Pfam" id="PF00261">
    <property type="entry name" value="Tropomyosin"/>
    <property type="match status" value="2"/>
</dbReference>
<dbReference type="EMBL" id="MDDG01000002">
    <property type="protein sequence ID" value="OQE44219.1"/>
    <property type="molecule type" value="Genomic_DNA"/>
</dbReference>
<evidence type="ECO:0000313" key="4">
    <source>
        <dbReference type="Proteomes" id="UP000191500"/>
    </source>
</evidence>
<feature type="coiled-coil region" evidence="2">
    <location>
        <begin position="92"/>
        <end position="248"/>
    </location>
</feature>
<dbReference type="STRING" id="36646.A0A1V6V140"/>
<dbReference type="Proteomes" id="UP000191500">
    <property type="component" value="Unassembled WGS sequence"/>
</dbReference>
<gene>
    <name evidence="3" type="ORF">PENCOP_c002G02219</name>
</gene>
<dbReference type="Gene3D" id="1.20.5.340">
    <property type="match status" value="1"/>
</dbReference>
<keyword evidence="4" id="KW-1185">Reference proteome</keyword>